<evidence type="ECO:0000313" key="3">
    <source>
        <dbReference type="EMBL" id="REG45739.1"/>
    </source>
</evidence>
<dbReference type="GO" id="GO:0003700">
    <property type="term" value="F:DNA-binding transcription factor activity"/>
    <property type="evidence" value="ECO:0007669"/>
    <property type="project" value="TreeGrafter"/>
</dbReference>
<gene>
    <name evidence="3" type="ORF">ATH84_10197</name>
</gene>
<protein>
    <submittedName>
        <fullName evidence="3">LysR substrate binding domain-containing protein</fullName>
    </submittedName>
</protein>
<dbReference type="EMBL" id="QUMX01000019">
    <property type="protein sequence ID" value="REG45739.1"/>
    <property type="molecule type" value="Genomic_DNA"/>
</dbReference>
<reference evidence="3 4" key="1">
    <citation type="submission" date="2018-08" db="EMBL/GenBank/DDBJ databases">
        <title>Genomic Encyclopedia of Archaeal and Bacterial Type Strains, Phase II (KMG-II): from individual species to whole genera.</title>
        <authorList>
            <person name="Goeker M."/>
        </authorList>
    </citation>
    <scope>NUCLEOTIDE SEQUENCE [LARGE SCALE GENOMIC DNA]</scope>
    <source>
        <strain evidence="3 4">DSM 582</strain>
    </source>
</reference>
<dbReference type="SUPFAM" id="SSF53850">
    <property type="entry name" value="Periplasmic binding protein-like II"/>
    <property type="match status" value="1"/>
</dbReference>
<organism evidence="3 4">
    <name type="scientific">Paracoccus versutus</name>
    <name type="common">Thiobacillus versutus</name>
    <dbReference type="NCBI Taxonomy" id="34007"/>
    <lineage>
        <taxon>Bacteria</taxon>
        <taxon>Pseudomonadati</taxon>
        <taxon>Pseudomonadota</taxon>
        <taxon>Alphaproteobacteria</taxon>
        <taxon>Rhodobacterales</taxon>
        <taxon>Paracoccaceae</taxon>
        <taxon>Paracoccus</taxon>
    </lineage>
</organism>
<accession>A0AAQ0KLN0</accession>
<name>A0AAQ0KLN0_PARVE</name>
<dbReference type="PANTHER" id="PTHR30537">
    <property type="entry name" value="HTH-TYPE TRANSCRIPTIONAL REGULATOR"/>
    <property type="match status" value="1"/>
</dbReference>
<dbReference type="Pfam" id="PF03466">
    <property type="entry name" value="LysR_substrate"/>
    <property type="match status" value="1"/>
</dbReference>
<comment type="caution">
    <text evidence="3">The sequence shown here is derived from an EMBL/GenBank/DDBJ whole genome shotgun (WGS) entry which is preliminary data.</text>
</comment>
<feature type="domain" description="LysR substrate-binding" evidence="2">
    <location>
        <begin position="3"/>
        <end position="130"/>
    </location>
</feature>
<dbReference type="Proteomes" id="UP000256794">
    <property type="component" value="Unassembled WGS sequence"/>
</dbReference>
<evidence type="ECO:0000313" key="4">
    <source>
        <dbReference type="Proteomes" id="UP000256794"/>
    </source>
</evidence>
<dbReference type="GO" id="GO:0043565">
    <property type="term" value="F:sequence-specific DNA binding"/>
    <property type="evidence" value="ECO:0007669"/>
    <property type="project" value="TreeGrafter"/>
</dbReference>
<evidence type="ECO:0000259" key="2">
    <source>
        <dbReference type="Pfam" id="PF03466"/>
    </source>
</evidence>
<dbReference type="InterPro" id="IPR058163">
    <property type="entry name" value="LysR-type_TF_proteobact-type"/>
</dbReference>
<dbReference type="Gene3D" id="3.40.190.10">
    <property type="entry name" value="Periplasmic binding protein-like II"/>
    <property type="match status" value="2"/>
</dbReference>
<sequence>MTLRHVVCASPDHFARHGAPQDLGAHDCIQFTLSGHVSEWEFTRGAERIRVPIDGRYKVTSGLAIRDALLAGFGLNLIPRQYVADDIRAGRLATALDDWTPVQTAIYAVYPSRRYILPKVRAFVAFLVEATRDEA</sequence>
<dbReference type="PANTHER" id="PTHR30537:SF5">
    <property type="entry name" value="HTH-TYPE TRANSCRIPTIONAL ACTIVATOR TTDR-RELATED"/>
    <property type="match status" value="1"/>
</dbReference>
<dbReference type="CDD" id="cd08422">
    <property type="entry name" value="PBP2_CrgA_like"/>
    <property type="match status" value="1"/>
</dbReference>
<comment type="similarity">
    <text evidence="1">Belongs to the LysR transcriptional regulatory family.</text>
</comment>
<keyword evidence="4" id="KW-1185">Reference proteome</keyword>
<evidence type="ECO:0000256" key="1">
    <source>
        <dbReference type="ARBA" id="ARBA00009437"/>
    </source>
</evidence>
<dbReference type="AlphaFoldDB" id="A0AAQ0KLN0"/>
<dbReference type="GO" id="GO:0006351">
    <property type="term" value="P:DNA-templated transcription"/>
    <property type="evidence" value="ECO:0007669"/>
    <property type="project" value="TreeGrafter"/>
</dbReference>
<dbReference type="InterPro" id="IPR005119">
    <property type="entry name" value="LysR_subst-bd"/>
</dbReference>
<proteinExistence type="inferred from homology"/>